<comment type="caution">
    <text evidence="2">The sequence shown here is derived from an EMBL/GenBank/DDBJ whole genome shotgun (WGS) entry which is preliminary data.</text>
</comment>
<feature type="coiled-coil region" evidence="1">
    <location>
        <begin position="56"/>
        <end position="83"/>
    </location>
</feature>
<reference evidence="2 3" key="1">
    <citation type="journal article" date="2013" name="Nature">
        <title>Anaerobic oxidation of methane coupled to nitrate reduction in a novel archaeal lineage.</title>
        <authorList>
            <person name="Haroon M.F."/>
            <person name="Hu S."/>
            <person name="Shi Y."/>
            <person name="Imelfort M."/>
            <person name="Keller J."/>
            <person name="Hugenholtz P."/>
            <person name="Yuan Z."/>
            <person name="Tyson G.W."/>
        </authorList>
    </citation>
    <scope>NUCLEOTIDE SEQUENCE [LARGE SCALE GENOMIC DNA]</scope>
    <source>
        <strain evidence="2 3">ANME-2d</strain>
    </source>
</reference>
<sequence>MGGCTLSTPWISLTVRLRPDQITKFQELYPEKQLTPVIRMLLDTFLDGKKATHKRIDEVRRLREKTAKHLEMLEAEEAQLLKEEHHAIMDDALQELRLNKLSERPEILSQHRNKSISSAGYAKLQQELKFSSRQQLIKFLDSHANEARAKAEGLE</sequence>
<evidence type="ECO:0000256" key="1">
    <source>
        <dbReference type="SAM" id="Coils"/>
    </source>
</evidence>
<keyword evidence="1" id="KW-0175">Coiled coil</keyword>
<evidence type="ECO:0000313" key="3">
    <source>
        <dbReference type="Proteomes" id="UP000027153"/>
    </source>
</evidence>
<name>A0A062UX88_9EURY</name>
<keyword evidence="3" id="KW-1185">Reference proteome</keyword>
<organism evidence="2 3">
    <name type="scientific">Candidatus Methanoperedens nitratireducens</name>
    <dbReference type="NCBI Taxonomy" id="1392998"/>
    <lineage>
        <taxon>Archaea</taxon>
        <taxon>Methanobacteriati</taxon>
        <taxon>Methanobacteriota</taxon>
        <taxon>Stenosarchaea group</taxon>
        <taxon>Methanomicrobia</taxon>
        <taxon>Methanosarcinales</taxon>
        <taxon>ANME-2 cluster</taxon>
        <taxon>Candidatus Methanoperedentaceae</taxon>
        <taxon>Candidatus Methanoperedens</taxon>
    </lineage>
</organism>
<gene>
    <name evidence="2" type="ORF">ANME2D_02346</name>
</gene>
<dbReference type="AlphaFoldDB" id="A0A062UX88"/>
<proteinExistence type="predicted"/>
<protein>
    <submittedName>
        <fullName evidence="2">Uncharacterized protein</fullName>
    </submittedName>
</protein>
<evidence type="ECO:0000313" key="2">
    <source>
        <dbReference type="EMBL" id="KCZ71611.1"/>
    </source>
</evidence>
<accession>A0A062UX88</accession>
<dbReference type="EMBL" id="JMIY01000005">
    <property type="protein sequence ID" value="KCZ71611.1"/>
    <property type="molecule type" value="Genomic_DNA"/>
</dbReference>
<dbReference type="Proteomes" id="UP000027153">
    <property type="component" value="Unassembled WGS sequence"/>
</dbReference>